<evidence type="ECO:0000313" key="5">
    <source>
        <dbReference type="EMBL" id="MFF4023652.1"/>
    </source>
</evidence>
<gene>
    <name evidence="5" type="ORF">ACFYY5_12495</name>
</gene>
<dbReference type="EMBL" id="JBIATK010000003">
    <property type="protein sequence ID" value="MFF4023652.1"/>
    <property type="molecule type" value="Genomic_DNA"/>
</dbReference>
<reference evidence="5 6" key="1">
    <citation type="submission" date="2024-10" db="EMBL/GenBank/DDBJ databases">
        <title>The Natural Products Discovery Center: Release of the First 8490 Sequenced Strains for Exploring Actinobacteria Biosynthetic Diversity.</title>
        <authorList>
            <person name="Kalkreuter E."/>
            <person name="Kautsar S.A."/>
            <person name="Yang D."/>
            <person name="Bader C.D."/>
            <person name="Teijaro C.N."/>
            <person name="Fluegel L."/>
            <person name="Davis C.M."/>
            <person name="Simpson J.R."/>
            <person name="Lauterbach L."/>
            <person name="Steele A.D."/>
            <person name="Gui C."/>
            <person name="Meng S."/>
            <person name="Li G."/>
            <person name="Viehrig K."/>
            <person name="Ye F."/>
            <person name="Su P."/>
            <person name="Kiefer A.F."/>
            <person name="Nichols A."/>
            <person name="Cepeda A.J."/>
            <person name="Yan W."/>
            <person name="Fan B."/>
            <person name="Jiang Y."/>
            <person name="Adhikari A."/>
            <person name="Zheng C.-J."/>
            <person name="Schuster L."/>
            <person name="Cowan T.M."/>
            <person name="Smanski M.J."/>
            <person name="Chevrette M.G."/>
            <person name="De Carvalho L.P.S."/>
            <person name="Shen B."/>
        </authorList>
    </citation>
    <scope>NUCLEOTIDE SEQUENCE [LARGE SCALE GENOMIC DNA]</scope>
    <source>
        <strain evidence="5 6">NPDC001867</strain>
    </source>
</reference>
<evidence type="ECO:0000256" key="3">
    <source>
        <dbReference type="ARBA" id="ARBA00023014"/>
    </source>
</evidence>
<evidence type="ECO:0000256" key="1">
    <source>
        <dbReference type="ARBA" id="ARBA00022723"/>
    </source>
</evidence>
<comment type="caution">
    <text evidence="5">The sequence shown here is derived from an EMBL/GenBank/DDBJ whole genome shotgun (WGS) entry which is preliminary data.</text>
</comment>
<evidence type="ECO:0000313" key="6">
    <source>
        <dbReference type="Proteomes" id="UP001602089"/>
    </source>
</evidence>
<dbReference type="SUPFAM" id="SSF53706">
    <property type="entry name" value="Formate dehydrogenase/DMSO reductase, domains 1-3"/>
    <property type="match status" value="1"/>
</dbReference>
<keyword evidence="6" id="KW-1185">Reference proteome</keyword>
<keyword evidence="1" id="KW-0479">Metal-binding</keyword>
<dbReference type="Pfam" id="PF00384">
    <property type="entry name" value="Molybdopterin"/>
    <property type="match status" value="1"/>
</dbReference>
<dbReference type="PANTHER" id="PTHR43105:SF10">
    <property type="entry name" value="NADH-QUINONE OXIDOREDUCTASE SUBUNIT G"/>
    <property type="match status" value="1"/>
</dbReference>
<evidence type="ECO:0000256" key="2">
    <source>
        <dbReference type="ARBA" id="ARBA00023004"/>
    </source>
</evidence>
<organism evidence="5 6">
    <name type="scientific">Nocardia elegans</name>
    <dbReference type="NCBI Taxonomy" id="300029"/>
    <lineage>
        <taxon>Bacteria</taxon>
        <taxon>Bacillati</taxon>
        <taxon>Actinomycetota</taxon>
        <taxon>Actinomycetes</taxon>
        <taxon>Mycobacteriales</taxon>
        <taxon>Nocardiaceae</taxon>
        <taxon>Nocardia</taxon>
    </lineage>
</organism>
<keyword evidence="2" id="KW-0408">Iron</keyword>
<dbReference type="PANTHER" id="PTHR43105">
    <property type="entry name" value="RESPIRATORY NITRATE REDUCTASE"/>
    <property type="match status" value="1"/>
</dbReference>
<keyword evidence="3" id="KW-0411">Iron-sulfur</keyword>
<dbReference type="Gene3D" id="3.40.50.740">
    <property type="match status" value="1"/>
</dbReference>
<dbReference type="Proteomes" id="UP001602089">
    <property type="component" value="Unassembled WGS sequence"/>
</dbReference>
<dbReference type="RefSeq" id="WP_387129935.1">
    <property type="nucleotide sequence ID" value="NZ_JBIATK010000003.1"/>
</dbReference>
<name>A0ABW6TEG1_9NOCA</name>
<proteinExistence type="predicted"/>
<dbReference type="InterPro" id="IPR006656">
    <property type="entry name" value="Mopterin_OxRdtase"/>
</dbReference>
<evidence type="ECO:0000259" key="4">
    <source>
        <dbReference type="Pfam" id="PF00384"/>
    </source>
</evidence>
<dbReference type="Gene3D" id="3.40.228.10">
    <property type="entry name" value="Dimethylsulfoxide Reductase, domain 2"/>
    <property type="match status" value="1"/>
</dbReference>
<sequence length="164" mass="17783">MGNAYSVRPRPIGFYTTGQLFLEEYYALTVLARGGIGTNHLDGNTRLCTATAGEALKESFGSDGQPGSYADVDHADVIALYGHNVAETRTVLWARMLDRLRGQNPPALVCVDPRTTQVARAAAGHDLRETSRTRWHSVTVHRGASGRHRAAVRRRDIPCGAAGL</sequence>
<feature type="domain" description="Molybdopterin oxidoreductase" evidence="4">
    <location>
        <begin position="12"/>
        <end position="119"/>
    </location>
</feature>
<protein>
    <submittedName>
        <fullName evidence="5">Molybdopterin-dependent oxidoreductase</fullName>
    </submittedName>
</protein>
<accession>A0ABW6TEG1</accession>
<dbReference type="InterPro" id="IPR050123">
    <property type="entry name" value="Prok_molybdopt-oxidoreductase"/>
</dbReference>